<evidence type="ECO:0000313" key="2">
    <source>
        <dbReference type="EMBL" id="GAA5186972.1"/>
    </source>
</evidence>
<dbReference type="InterPro" id="IPR041413">
    <property type="entry name" value="MLTR_LBD"/>
</dbReference>
<protein>
    <recommendedName>
        <fullName evidence="1">MmyB-like transcription regulator ligand binding domain-containing protein</fullName>
    </recommendedName>
</protein>
<dbReference type="EMBL" id="BAABJQ010000009">
    <property type="protein sequence ID" value="GAA5186972.1"/>
    <property type="molecule type" value="Genomic_DNA"/>
</dbReference>
<sequence>MLPRATSALAADQLAELRARAVQDNGGQAGRLVETLRARSREFEQLRQEQRVAICRSGTKTLLHPRIGTVDLQCQILRHEGVGQLLAAFTAPAGSSEAARLREL</sequence>
<dbReference type="Gene3D" id="3.30.450.180">
    <property type="match status" value="1"/>
</dbReference>
<name>A0ABP9RUV3_9ACTN</name>
<proteinExistence type="predicted"/>
<accession>A0ABP9RUV3</accession>
<keyword evidence="3" id="KW-1185">Reference proteome</keyword>
<comment type="caution">
    <text evidence="2">The sequence shown here is derived from an EMBL/GenBank/DDBJ whole genome shotgun (WGS) entry which is preliminary data.</text>
</comment>
<reference evidence="3" key="1">
    <citation type="journal article" date="2019" name="Int. J. Syst. Evol. Microbiol.">
        <title>The Global Catalogue of Microorganisms (GCM) 10K type strain sequencing project: providing services to taxonomists for standard genome sequencing and annotation.</title>
        <authorList>
            <consortium name="The Broad Institute Genomics Platform"/>
            <consortium name="The Broad Institute Genome Sequencing Center for Infectious Disease"/>
            <person name="Wu L."/>
            <person name="Ma J."/>
        </authorList>
    </citation>
    <scope>NUCLEOTIDE SEQUENCE [LARGE SCALE GENOMIC DNA]</scope>
    <source>
        <strain evidence="3">JCM 18304</strain>
    </source>
</reference>
<evidence type="ECO:0000259" key="1">
    <source>
        <dbReference type="Pfam" id="PF17765"/>
    </source>
</evidence>
<organism evidence="2 3">
    <name type="scientific">Rugosimonospora acidiphila</name>
    <dbReference type="NCBI Taxonomy" id="556531"/>
    <lineage>
        <taxon>Bacteria</taxon>
        <taxon>Bacillati</taxon>
        <taxon>Actinomycetota</taxon>
        <taxon>Actinomycetes</taxon>
        <taxon>Micromonosporales</taxon>
        <taxon>Micromonosporaceae</taxon>
        <taxon>Rugosimonospora</taxon>
    </lineage>
</organism>
<feature type="domain" description="MmyB-like transcription regulator ligand binding" evidence="1">
    <location>
        <begin position="7"/>
        <end position="104"/>
    </location>
</feature>
<dbReference type="RefSeq" id="WP_345630702.1">
    <property type="nucleotide sequence ID" value="NZ_BAABJQ010000009.1"/>
</dbReference>
<evidence type="ECO:0000313" key="3">
    <source>
        <dbReference type="Proteomes" id="UP001501570"/>
    </source>
</evidence>
<gene>
    <name evidence="2" type="ORF">GCM10023322_34270</name>
</gene>
<dbReference type="Pfam" id="PF17765">
    <property type="entry name" value="MLTR_LBD"/>
    <property type="match status" value="1"/>
</dbReference>
<dbReference type="Proteomes" id="UP001501570">
    <property type="component" value="Unassembled WGS sequence"/>
</dbReference>